<dbReference type="Gene3D" id="1.10.10.10">
    <property type="entry name" value="Winged helix-like DNA-binding domain superfamily/Winged helix DNA-binding domain"/>
    <property type="match status" value="1"/>
</dbReference>
<dbReference type="InterPro" id="IPR013249">
    <property type="entry name" value="RNA_pol_sigma70_r4_t2"/>
</dbReference>
<dbReference type="NCBIfam" id="TIGR02937">
    <property type="entry name" value="sigma70-ECF"/>
    <property type="match status" value="1"/>
</dbReference>
<dbReference type="InterPro" id="IPR014284">
    <property type="entry name" value="RNA_pol_sigma-70_dom"/>
</dbReference>
<dbReference type="PANTHER" id="PTHR43133">
    <property type="entry name" value="RNA POLYMERASE ECF-TYPE SIGMA FACTO"/>
    <property type="match status" value="1"/>
</dbReference>
<dbReference type="EMBL" id="JACXSI010000024">
    <property type="protein sequence ID" value="MBD3108941.1"/>
    <property type="molecule type" value="Genomic_DNA"/>
</dbReference>
<dbReference type="InterPro" id="IPR036388">
    <property type="entry name" value="WH-like_DNA-bd_sf"/>
</dbReference>
<dbReference type="InterPro" id="IPR000838">
    <property type="entry name" value="RNA_pol_sigma70_ECF_CS"/>
</dbReference>
<evidence type="ECO:0000256" key="1">
    <source>
        <dbReference type="ARBA" id="ARBA00010641"/>
    </source>
</evidence>
<organism evidence="9 10">
    <name type="scientific">Peribacillus faecalis</name>
    <dbReference type="NCBI Taxonomy" id="2772559"/>
    <lineage>
        <taxon>Bacteria</taxon>
        <taxon>Bacillati</taxon>
        <taxon>Bacillota</taxon>
        <taxon>Bacilli</taxon>
        <taxon>Bacillales</taxon>
        <taxon>Bacillaceae</taxon>
        <taxon>Peribacillus</taxon>
    </lineage>
</organism>
<keyword evidence="4 6" id="KW-0238">DNA-binding</keyword>
<dbReference type="GO" id="GO:0003677">
    <property type="term" value="F:DNA binding"/>
    <property type="evidence" value="ECO:0007669"/>
    <property type="project" value="UniProtKB-KW"/>
</dbReference>
<dbReference type="Gene3D" id="1.10.1740.10">
    <property type="match status" value="1"/>
</dbReference>
<dbReference type="NCBIfam" id="NF007216">
    <property type="entry name" value="PRK09638.1"/>
    <property type="match status" value="1"/>
</dbReference>
<comment type="caution">
    <text evidence="9">The sequence shown here is derived from an EMBL/GenBank/DDBJ whole genome shotgun (WGS) entry which is preliminary data.</text>
</comment>
<reference evidence="9" key="1">
    <citation type="submission" date="2020-09" db="EMBL/GenBank/DDBJ databases">
        <title>Bacillus faecalis sp. nov., a moderately halophilic bacterium isolated from cow faeces.</title>
        <authorList>
            <person name="Jiang L."/>
            <person name="Lee J."/>
        </authorList>
    </citation>
    <scope>NUCLEOTIDE SEQUENCE</scope>
    <source>
        <strain evidence="9">AGMB 02131</strain>
    </source>
</reference>
<dbReference type="InterPro" id="IPR007627">
    <property type="entry name" value="RNA_pol_sigma70_r2"/>
</dbReference>
<dbReference type="AlphaFoldDB" id="A0A927CXM6"/>
<dbReference type="Pfam" id="PF08281">
    <property type="entry name" value="Sigma70_r4_2"/>
    <property type="match status" value="1"/>
</dbReference>
<evidence type="ECO:0000256" key="6">
    <source>
        <dbReference type="RuleBase" id="RU000716"/>
    </source>
</evidence>
<dbReference type="GO" id="GO:0006950">
    <property type="term" value="P:response to stress"/>
    <property type="evidence" value="ECO:0007669"/>
    <property type="project" value="UniProtKB-ARBA"/>
</dbReference>
<evidence type="ECO:0000259" key="7">
    <source>
        <dbReference type="Pfam" id="PF04542"/>
    </source>
</evidence>
<keyword evidence="10" id="KW-1185">Reference proteome</keyword>
<feature type="domain" description="RNA polymerase sigma factor 70 region 4 type 2" evidence="8">
    <location>
        <begin position="107"/>
        <end position="156"/>
    </location>
</feature>
<dbReference type="PANTHER" id="PTHR43133:SF60">
    <property type="entry name" value="RNA POLYMERASE SIGMA FACTOR SIGV"/>
    <property type="match status" value="1"/>
</dbReference>
<dbReference type="InterPro" id="IPR013324">
    <property type="entry name" value="RNA_pol_sigma_r3/r4-like"/>
</dbReference>
<evidence type="ECO:0000313" key="10">
    <source>
        <dbReference type="Proteomes" id="UP000602076"/>
    </source>
</evidence>
<dbReference type="GO" id="GO:0006352">
    <property type="term" value="P:DNA-templated transcription initiation"/>
    <property type="evidence" value="ECO:0007669"/>
    <property type="project" value="InterPro"/>
</dbReference>
<dbReference type="InterPro" id="IPR013325">
    <property type="entry name" value="RNA_pol_sigma_r2"/>
</dbReference>
<dbReference type="PROSITE" id="PS01063">
    <property type="entry name" value="SIGMA70_ECF"/>
    <property type="match status" value="1"/>
</dbReference>
<keyword evidence="5 6" id="KW-0804">Transcription</keyword>
<dbReference type="Pfam" id="PF04542">
    <property type="entry name" value="Sigma70_r2"/>
    <property type="match status" value="1"/>
</dbReference>
<accession>A0A927CXM6</accession>
<keyword evidence="2 6" id="KW-0805">Transcription regulation</keyword>
<protein>
    <recommendedName>
        <fullName evidence="6">RNA polymerase sigma factor</fullName>
    </recommendedName>
</protein>
<dbReference type="SUPFAM" id="SSF88946">
    <property type="entry name" value="Sigma2 domain of RNA polymerase sigma factors"/>
    <property type="match status" value="1"/>
</dbReference>
<dbReference type="GO" id="GO:0016987">
    <property type="term" value="F:sigma factor activity"/>
    <property type="evidence" value="ECO:0007669"/>
    <property type="project" value="UniProtKB-KW"/>
</dbReference>
<sequence length="168" mass="20171">MQNGDDEALAELLHMHYSFLYKYVLKMTMDTVTTEEIVQDTMLKAYLHRKQFNGISKFTTWLITIATRTYVDLLRKKKRDRWLFKKAAKESNQLLKWQVENNNQQFDEVMEIIQKLDAKYRIPLLLKHYYGFSYEEIGEMMFIKDGTVKSRVHKSLTLVRKEINKYEG</sequence>
<feature type="domain" description="RNA polymerase sigma-70 region 2" evidence="7">
    <location>
        <begin position="13"/>
        <end position="79"/>
    </location>
</feature>
<evidence type="ECO:0000256" key="3">
    <source>
        <dbReference type="ARBA" id="ARBA00023082"/>
    </source>
</evidence>
<dbReference type="InterPro" id="IPR039425">
    <property type="entry name" value="RNA_pol_sigma-70-like"/>
</dbReference>
<proteinExistence type="inferred from homology"/>
<dbReference type="Proteomes" id="UP000602076">
    <property type="component" value="Unassembled WGS sequence"/>
</dbReference>
<dbReference type="CDD" id="cd06171">
    <property type="entry name" value="Sigma70_r4"/>
    <property type="match status" value="1"/>
</dbReference>
<keyword evidence="3 6" id="KW-0731">Sigma factor</keyword>
<evidence type="ECO:0000313" key="9">
    <source>
        <dbReference type="EMBL" id="MBD3108941.1"/>
    </source>
</evidence>
<evidence type="ECO:0000259" key="8">
    <source>
        <dbReference type="Pfam" id="PF08281"/>
    </source>
</evidence>
<comment type="similarity">
    <text evidence="1 6">Belongs to the sigma-70 factor family. ECF subfamily.</text>
</comment>
<evidence type="ECO:0000256" key="4">
    <source>
        <dbReference type="ARBA" id="ARBA00023125"/>
    </source>
</evidence>
<gene>
    <name evidence="9" type="primary">sigY</name>
    <name evidence="9" type="ORF">IEO70_11270</name>
</gene>
<evidence type="ECO:0000256" key="2">
    <source>
        <dbReference type="ARBA" id="ARBA00023015"/>
    </source>
</evidence>
<evidence type="ECO:0000256" key="5">
    <source>
        <dbReference type="ARBA" id="ARBA00023163"/>
    </source>
</evidence>
<name>A0A927CXM6_9BACI</name>
<dbReference type="SUPFAM" id="SSF88659">
    <property type="entry name" value="Sigma3 and sigma4 domains of RNA polymerase sigma factors"/>
    <property type="match status" value="1"/>
</dbReference>